<dbReference type="Gene3D" id="3.40.190.10">
    <property type="entry name" value="Periplasmic binding protein-like II"/>
    <property type="match status" value="1"/>
</dbReference>
<proteinExistence type="inferred from homology"/>
<dbReference type="EMBL" id="SNVJ01000012">
    <property type="protein sequence ID" value="MXP64486.1"/>
    <property type="molecule type" value="Genomic_DNA"/>
</dbReference>
<dbReference type="PANTHER" id="PTHR30290:SF38">
    <property type="entry name" value="D,D-DIPEPTIDE-BINDING PERIPLASMIC PROTEIN DDPA-RELATED"/>
    <property type="match status" value="1"/>
</dbReference>
<evidence type="ECO:0000256" key="3">
    <source>
        <dbReference type="ARBA" id="ARBA00022729"/>
    </source>
</evidence>
<comment type="similarity">
    <text evidence="2">Belongs to the bacterial solute-binding protein 5 family.</text>
</comment>
<evidence type="ECO:0000313" key="7">
    <source>
        <dbReference type="Proteomes" id="UP000460715"/>
    </source>
</evidence>
<dbReference type="Pfam" id="PF00496">
    <property type="entry name" value="SBP_bac_5"/>
    <property type="match status" value="1"/>
</dbReference>
<organism evidence="6 7">
    <name type="scientific">Teichococcus coralli</name>
    <dbReference type="NCBI Taxonomy" id="2545983"/>
    <lineage>
        <taxon>Bacteria</taxon>
        <taxon>Pseudomonadati</taxon>
        <taxon>Pseudomonadota</taxon>
        <taxon>Alphaproteobacteria</taxon>
        <taxon>Acetobacterales</taxon>
        <taxon>Roseomonadaceae</taxon>
        <taxon>Roseomonas</taxon>
    </lineage>
</organism>
<feature type="domain" description="Solute-binding protein family 5" evidence="5">
    <location>
        <begin position="70"/>
        <end position="433"/>
    </location>
</feature>
<dbReference type="RefSeq" id="WP_160937705.1">
    <property type="nucleotide sequence ID" value="NZ_SNVJ01000012.1"/>
</dbReference>
<protein>
    <submittedName>
        <fullName evidence="6">ABC transporter substrate-binding protein</fullName>
    </submittedName>
</protein>
<dbReference type="GO" id="GO:0015833">
    <property type="term" value="P:peptide transport"/>
    <property type="evidence" value="ECO:0007669"/>
    <property type="project" value="TreeGrafter"/>
</dbReference>
<evidence type="ECO:0000259" key="5">
    <source>
        <dbReference type="Pfam" id="PF00496"/>
    </source>
</evidence>
<dbReference type="InterPro" id="IPR030678">
    <property type="entry name" value="Peptide/Ni-bd"/>
</dbReference>
<dbReference type="Proteomes" id="UP000460715">
    <property type="component" value="Unassembled WGS sequence"/>
</dbReference>
<reference evidence="6 7" key="1">
    <citation type="submission" date="2019-03" db="EMBL/GenBank/DDBJ databases">
        <title>Roseomonas sp. a novel Roseomonas species isolated from Sea whip Gorgonian.</title>
        <authorList>
            <person name="Li F."/>
            <person name="Pan X."/>
            <person name="Huang S."/>
            <person name="Li Z."/>
            <person name="Meng B."/>
        </authorList>
    </citation>
    <scope>NUCLEOTIDE SEQUENCE [LARGE SCALE GENOMIC DNA]</scope>
    <source>
        <strain evidence="6 7">M0104</strain>
    </source>
</reference>
<dbReference type="GO" id="GO:0043190">
    <property type="term" value="C:ATP-binding cassette (ABC) transporter complex"/>
    <property type="evidence" value="ECO:0007669"/>
    <property type="project" value="InterPro"/>
</dbReference>
<dbReference type="PIRSF" id="PIRSF002741">
    <property type="entry name" value="MppA"/>
    <property type="match status" value="1"/>
</dbReference>
<evidence type="ECO:0000256" key="1">
    <source>
        <dbReference type="ARBA" id="ARBA00004418"/>
    </source>
</evidence>
<dbReference type="Gene3D" id="3.10.105.10">
    <property type="entry name" value="Dipeptide-binding Protein, Domain 3"/>
    <property type="match status" value="1"/>
</dbReference>
<feature type="signal peptide" evidence="4">
    <location>
        <begin position="1"/>
        <end position="22"/>
    </location>
</feature>
<keyword evidence="3 4" id="KW-0732">Signal</keyword>
<dbReference type="InterPro" id="IPR039424">
    <property type="entry name" value="SBP_5"/>
</dbReference>
<dbReference type="InterPro" id="IPR000914">
    <property type="entry name" value="SBP_5_dom"/>
</dbReference>
<gene>
    <name evidence="6" type="ORF">E0493_14135</name>
</gene>
<accession>A0A845BEE4</accession>
<dbReference type="CDD" id="cd08502">
    <property type="entry name" value="PBP2_NikA_DppA_OppA_like_16"/>
    <property type="match status" value="1"/>
</dbReference>
<keyword evidence="7" id="KW-1185">Reference proteome</keyword>
<name>A0A845BEE4_9PROT</name>
<feature type="chain" id="PRO_5032863206" evidence="4">
    <location>
        <begin position="23"/>
        <end position="528"/>
    </location>
</feature>
<evidence type="ECO:0000313" key="6">
    <source>
        <dbReference type="EMBL" id="MXP64486.1"/>
    </source>
</evidence>
<dbReference type="OrthoDB" id="7233744at2"/>
<evidence type="ECO:0000256" key="2">
    <source>
        <dbReference type="ARBA" id="ARBA00005695"/>
    </source>
</evidence>
<dbReference type="GO" id="GO:0030288">
    <property type="term" value="C:outer membrane-bounded periplasmic space"/>
    <property type="evidence" value="ECO:0007669"/>
    <property type="project" value="UniProtKB-ARBA"/>
</dbReference>
<dbReference type="GO" id="GO:1904680">
    <property type="term" value="F:peptide transmembrane transporter activity"/>
    <property type="evidence" value="ECO:0007669"/>
    <property type="project" value="TreeGrafter"/>
</dbReference>
<dbReference type="PANTHER" id="PTHR30290">
    <property type="entry name" value="PERIPLASMIC BINDING COMPONENT OF ABC TRANSPORTER"/>
    <property type="match status" value="1"/>
</dbReference>
<evidence type="ECO:0000256" key="4">
    <source>
        <dbReference type="SAM" id="SignalP"/>
    </source>
</evidence>
<comment type="caution">
    <text evidence="6">The sequence shown here is derived from an EMBL/GenBank/DDBJ whole genome shotgun (WGS) entry which is preliminary data.</text>
</comment>
<dbReference type="AlphaFoldDB" id="A0A845BEE4"/>
<comment type="subcellular location">
    <subcellularLocation>
        <location evidence="1">Periplasm</location>
    </subcellularLocation>
</comment>
<dbReference type="SUPFAM" id="SSF53850">
    <property type="entry name" value="Periplasmic binding protein-like II"/>
    <property type="match status" value="1"/>
</dbReference>
<sequence length="528" mass="58421">MHRRTLLASAAAAAVLPRPSLAQPASARVLKYVPQSDLTITDPVLTTAYITRTHGLMIWDQLYGLDADLKPQPQMVEGHTVEDDGRRWTFRLREGLVFHDGEPVRGRDCVASIRRWAQRDALGQALMARTDEMSAPDDRSFTIRLKRPYGAMLDTLAKVGPPALLIMPERLAATDASKPIPEIIGSGPFRWKGDERVVGARVVYERFDRYRPRQGGTATWAAGPKRVFFDRVEWQVMPDPGTATAALQNGEVDWWENPPNDLLPVLEGSRDVATQRAGPLGTMGTGIFNHLHPPFDNPAIRRAVLGAVNQQNYMIAAAGTEPDLYNVPVGIFTPGTPMATRASLDVFGTPPGLERSRQALQEAGYKGERVILMAPSDQPVLAALGEVCNDMLKQLGMNVEYVVSDWGTLVQRRAIKKPPAEGGWNMFNTTWAGLDMINPVVTQVLRAGGADNAFFGWPDIPRIGELREQWLDAPDVAAQQTVAREIQAVAMREVPFLPLGQYFYKTAFRKRLKDVPDGLFVFWGVRPA</sequence>